<accession>A0ABW5KXS6</accession>
<keyword evidence="2" id="KW-1185">Reference proteome</keyword>
<dbReference type="RefSeq" id="WP_210355317.1">
    <property type="nucleotide sequence ID" value="NZ_JAEQMU010000004.1"/>
</dbReference>
<protein>
    <recommendedName>
        <fullName evidence="3">GLPGLI family protein</fullName>
    </recommendedName>
</protein>
<evidence type="ECO:0000313" key="2">
    <source>
        <dbReference type="Proteomes" id="UP001597440"/>
    </source>
</evidence>
<comment type="caution">
    <text evidence="1">The sequence shown here is derived from an EMBL/GenBank/DDBJ whole genome shotgun (WGS) entry which is preliminary data.</text>
</comment>
<dbReference type="EMBL" id="JBHULD010000004">
    <property type="protein sequence ID" value="MFD2553298.1"/>
    <property type="molecule type" value="Genomic_DNA"/>
</dbReference>
<evidence type="ECO:0000313" key="1">
    <source>
        <dbReference type="EMBL" id="MFD2553298.1"/>
    </source>
</evidence>
<reference evidence="2" key="1">
    <citation type="journal article" date="2019" name="Int. J. Syst. Evol. Microbiol.">
        <title>The Global Catalogue of Microorganisms (GCM) 10K type strain sequencing project: providing services to taxonomists for standard genome sequencing and annotation.</title>
        <authorList>
            <consortium name="The Broad Institute Genomics Platform"/>
            <consortium name="The Broad Institute Genome Sequencing Center for Infectious Disease"/>
            <person name="Wu L."/>
            <person name="Ma J."/>
        </authorList>
    </citation>
    <scope>NUCLEOTIDE SEQUENCE [LARGE SCALE GENOMIC DNA]</scope>
    <source>
        <strain evidence="2">KCTC 52298</strain>
    </source>
</reference>
<sequence length="200" mass="23130">MKHLYNLTFTLLLLAPLTTFSQKMKIVSGNFDFLKDQREINVEFDYRGMRFYNENISENEYIKRRENDITQNKGKAEAQRWLDDWQDSKDRVFINKFLSLVNERAPLQFDKNPNAKYTLIVQTEWIYPGWFGGVMAQKAKVSTQLRFVETAKRSKSLLTISSDKAPGNIAFVGVPNNNDRMAEGYAKTGKSLGALLQKKL</sequence>
<organism evidence="1 2">
    <name type="scientific">Sphingobacterium tabacisoli</name>
    <dbReference type="NCBI Taxonomy" id="2044855"/>
    <lineage>
        <taxon>Bacteria</taxon>
        <taxon>Pseudomonadati</taxon>
        <taxon>Bacteroidota</taxon>
        <taxon>Sphingobacteriia</taxon>
        <taxon>Sphingobacteriales</taxon>
        <taxon>Sphingobacteriaceae</taxon>
        <taxon>Sphingobacterium</taxon>
    </lineage>
</organism>
<evidence type="ECO:0008006" key="3">
    <source>
        <dbReference type="Google" id="ProtNLM"/>
    </source>
</evidence>
<dbReference type="Proteomes" id="UP001597440">
    <property type="component" value="Unassembled WGS sequence"/>
</dbReference>
<proteinExistence type="predicted"/>
<name>A0ABW5KXS6_9SPHI</name>
<gene>
    <name evidence="1" type="ORF">ACFSQW_02760</name>
</gene>